<proteinExistence type="predicted"/>
<protein>
    <submittedName>
        <fullName evidence="1">Uncharacterized protein</fullName>
    </submittedName>
</protein>
<dbReference type="EMBL" id="VSSQ01022706">
    <property type="protein sequence ID" value="MPM69196.1"/>
    <property type="molecule type" value="Genomic_DNA"/>
</dbReference>
<reference evidence="1" key="1">
    <citation type="submission" date="2019-08" db="EMBL/GenBank/DDBJ databases">
        <authorList>
            <person name="Kucharzyk K."/>
            <person name="Murdoch R.W."/>
            <person name="Higgins S."/>
            <person name="Loffler F."/>
        </authorList>
    </citation>
    <scope>NUCLEOTIDE SEQUENCE</scope>
</reference>
<accession>A0A645BUS9</accession>
<comment type="caution">
    <text evidence="1">The sequence shown here is derived from an EMBL/GenBank/DDBJ whole genome shotgun (WGS) entry which is preliminary data.</text>
</comment>
<sequence length="141" mass="15960">MKFHSFFILSVTGKSNISIGFYTSGTFVDAGRRMILTINGGNPRVCKIKGNIGHFSSGKISIILIIPNLRANNFTLATTGTISLYHISRFFGHLHLKTIFTFHHLIHITIEHQCYVRVTGSFRHFWSGNTCSTIKCRKHFT</sequence>
<gene>
    <name evidence="1" type="ORF">SDC9_116140</name>
</gene>
<dbReference type="AlphaFoldDB" id="A0A645BUS9"/>
<organism evidence="1">
    <name type="scientific">bioreactor metagenome</name>
    <dbReference type="NCBI Taxonomy" id="1076179"/>
    <lineage>
        <taxon>unclassified sequences</taxon>
        <taxon>metagenomes</taxon>
        <taxon>ecological metagenomes</taxon>
    </lineage>
</organism>
<evidence type="ECO:0000313" key="1">
    <source>
        <dbReference type="EMBL" id="MPM69196.1"/>
    </source>
</evidence>
<name>A0A645BUS9_9ZZZZ</name>